<keyword evidence="1" id="KW-1133">Transmembrane helix</keyword>
<dbReference type="RefSeq" id="WP_228233128.1">
    <property type="nucleotide sequence ID" value="NZ_ARXL01000035.1"/>
</dbReference>
<sequence>MKIDAKIPGFKELVLFVLINVALVFVLVFSVRAGFLAYDAFYGGGVSYSFLDEAKYSIRGALSGGSFLGVSVWILSRRHYKKENGE</sequence>
<proteinExistence type="predicted"/>
<keyword evidence="1" id="KW-0472">Membrane</keyword>
<feature type="transmembrane region" description="Helical" evidence="1">
    <location>
        <begin position="56"/>
        <end position="75"/>
    </location>
</feature>
<name>A0A9Q3YMN0_9GAMM</name>
<dbReference type="EMBL" id="JAJGNA010000003">
    <property type="protein sequence ID" value="MCC4307756.1"/>
    <property type="molecule type" value="Genomic_DNA"/>
</dbReference>
<reference evidence="2" key="1">
    <citation type="submission" date="2021-10" db="EMBL/GenBank/DDBJ databases">
        <title>The diversity and Nitrogen Metabolism of Culturable Nitrate-Utilizing Bacteria Within the Oxygen Minimum Zone of the Changjiang (Yangtze River)Estuary.</title>
        <authorList>
            <person name="Zhang D."/>
            <person name="Zheng J."/>
            <person name="Liu S."/>
            <person name="He W."/>
        </authorList>
    </citation>
    <scope>NUCLEOTIDE SEQUENCE</scope>
    <source>
        <strain evidence="2">FXH-223</strain>
    </source>
</reference>
<comment type="caution">
    <text evidence="2">The sequence shown here is derived from an EMBL/GenBank/DDBJ whole genome shotgun (WGS) entry which is preliminary data.</text>
</comment>
<keyword evidence="3" id="KW-1185">Reference proteome</keyword>
<protein>
    <submittedName>
        <fullName evidence="2">Uncharacterized protein</fullName>
    </submittedName>
</protein>
<evidence type="ECO:0000313" key="2">
    <source>
        <dbReference type="EMBL" id="MCC4307756.1"/>
    </source>
</evidence>
<keyword evidence="1" id="KW-0812">Transmembrane</keyword>
<feature type="transmembrane region" description="Helical" evidence="1">
    <location>
        <begin position="12"/>
        <end position="36"/>
    </location>
</feature>
<organism evidence="2 3">
    <name type="scientific">Alloalcanivorax marinus</name>
    <dbReference type="NCBI Taxonomy" id="1177169"/>
    <lineage>
        <taxon>Bacteria</taxon>
        <taxon>Pseudomonadati</taxon>
        <taxon>Pseudomonadota</taxon>
        <taxon>Gammaproteobacteria</taxon>
        <taxon>Oceanospirillales</taxon>
        <taxon>Alcanivoracaceae</taxon>
        <taxon>Alloalcanivorax</taxon>
    </lineage>
</organism>
<dbReference type="Proteomes" id="UP001108027">
    <property type="component" value="Unassembled WGS sequence"/>
</dbReference>
<accession>A0A9Q3YMN0</accession>
<evidence type="ECO:0000256" key="1">
    <source>
        <dbReference type="SAM" id="Phobius"/>
    </source>
</evidence>
<evidence type="ECO:0000313" key="3">
    <source>
        <dbReference type="Proteomes" id="UP001108027"/>
    </source>
</evidence>
<gene>
    <name evidence="2" type="ORF">LL252_04140</name>
</gene>
<dbReference type="AlphaFoldDB" id="A0A9Q3YMN0"/>